<feature type="region of interest" description="Disordered" evidence="1">
    <location>
        <begin position="1"/>
        <end position="105"/>
    </location>
</feature>
<proteinExistence type="predicted"/>
<dbReference type="PANTHER" id="PTHR37175:SF1">
    <property type="entry name" value="CONSTANS-LIKE PROTEIN-RELATED"/>
    <property type="match status" value="1"/>
</dbReference>
<protein>
    <submittedName>
        <fullName evidence="2">Uncharacterized protein</fullName>
    </submittedName>
</protein>
<gene>
    <name evidence="2" type="ORF">FSB_LOCUS14537</name>
</gene>
<evidence type="ECO:0000256" key="1">
    <source>
        <dbReference type="SAM" id="MobiDB-lite"/>
    </source>
</evidence>
<evidence type="ECO:0000313" key="2">
    <source>
        <dbReference type="EMBL" id="SPC86655.1"/>
    </source>
</evidence>
<sequence>MNAVSNSTTEFMEESGNGSDSDTNPDETPEYYQPISAVEDEDSDQVSSDEDRASDFHRLPNEISSLEINGDDVEEDSSEDEVEDEEERNSGGFGFGGSESFQRGRESKECACCCLRMRRELWKQCVEFRSVESLLIGLVRFP</sequence>
<organism evidence="2">
    <name type="scientific">Fagus sylvatica</name>
    <name type="common">Beechnut</name>
    <dbReference type="NCBI Taxonomy" id="28930"/>
    <lineage>
        <taxon>Eukaryota</taxon>
        <taxon>Viridiplantae</taxon>
        <taxon>Streptophyta</taxon>
        <taxon>Embryophyta</taxon>
        <taxon>Tracheophyta</taxon>
        <taxon>Spermatophyta</taxon>
        <taxon>Magnoliopsida</taxon>
        <taxon>eudicotyledons</taxon>
        <taxon>Gunneridae</taxon>
        <taxon>Pentapetalae</taxon>
        <taxon>rosids</taxon>
        <taxon>fabids</taxon>
        <taxon>Fagales</taxon>
        <taxon>Fagaceae</taxon>
        <taxon>Fagus</taxon>
    </lineage>
</organism>
<dbReference type="PANTHER" id="PTHR37175">
    <property type="entry name" value="BNAA08G28800D PROTEIN"/>
    <property type="match status" value="1"/>
</dbReference>
<accession>A0A2N9FHS6</accession>
<feature type="compositionally biased region" description="Acidic residues" evidence="1">
    <location>
        <begin position="69"/>
        <end position="87"/>
    </location>
</feature>
<name>A0A2N9FHS6_FAGSY</name>
<feature type="compositionally biased region" description="Acidic residues" evidence="1">
    <location>
        <begin position="38"/>
        <end position="48"/>
    </location>
</feature>
<reference evidence="2" key="1">
    <citation type="submission" date="2018-02" db="EMBL/GenBank/DDBJ databases">
        <authorList>
            <person name="Cohen D.B."/>
            <person name="Kent A.D."/>
        </authorList>
    </citation>
    <scope>NUCLEOTIDE SEQUENCE</scope>
</reference>
<feature type="compositionally biased region" description="Basic and acidic residues" evidence="1">
    <location>
        <begin position="49"/>
        <end position="60"/>
    </location>
</feature>
<feature type="compositionally biased region" description="Polar residues" evidence="1">
    <location>
        <begin position="1"/>
        <end position="22"/>
    </location>
</feature>
<dbReference type="AlphaFoldDB" id="A0A2N9FHS6"/>
<dbReference type="EMBL" id="OIVN01000868">
    <property type="protein sequence ID" value="SPC86655.1"/>
    <property type="molecule type" value="Genomic_DNA"/>
</dbReference>